<comment type="caution">
    <text evidence="9">The sequence shown here is derived from an EMBL/GenBank/DDBJ whole genome shotgun (WGS) entry which is preliminary data.</text>
</comment>
<keyword evidence="6 8" id="KW-0472">Membrane</keyword>
<keyword evidence="10" id="KW-1185">Reference proteome</keyword>
<evidence type="ECO:0000313" key="10">
    <source>
        <dbReference type="Proteomes" id="UP001530315"/>
    </source>
</evidence>
<feature type="transmembrane region" description="Helical" evidence="8">
    <location>
        <begin position="117"/>
        <end position="134"/>
    </location>
</feature>
<reference evidence="9 10" key="1">
    <citation type="submission" date="2024-10" db="EMBL/GenBank/DDBJ databases">
        <title>Updated reference genomes for cyclostephanoid diatoms.</title>
        <authorList>
            <person name="Roberts W.R."/>
            <person name="Alverson A.J."/>
        </authorList>
    </citation>
    <scope>NUCLEOTIDE SEQUENCE [LARGE SCALE GENOMIC DNA]</scope>
    <source>
        <strain evidence="9 10">AJA276-08</strain>
    </source>
</reference>
<dbReference type="Pfam" id="PF10251">
    <property type="entry name" value="PEN-2"/>
    <property type="match status" value="2"/>
</dbReference>
<evidence type="ECO:0000256" key="1">
    <source>
        <dbReference type="ARBA" id="ARBA00004141"/>
    </source>
</evidence>
<evidence type="ECO:0000256" key="2">
    <source>
        <dbReference type="ARBA" id="ARBA00009607"/>
    </source>
</evidence>
<dbReference type="InterPro" id="IPR019379">
    <property type="entry name" value="Gamma_Secretase_Asp_P_PEN2"/>
</dbReference>
<accession>A0ABD3R4C8</accession>
<comment type="subcellular location">
    <subcellularLocation>
        <location evidence="1">Membrane</location>
        <topology evidence="1">Multi-pass membrane protein</topology>
    </subcellularLocation>
</comment>
<evidence type="ECO:0000256" key="6">
    <source>
        <dbReference type="ARBA" id="ARBA00023136"/>
    </source>
</evidence>
<evidence type="ECO:0000256" key="7">
    <source>
        <dbReference type="SAM" id="MobiDB-lite"/>
    </source>
</evidence>
<evidence type="ECO:0000313" key="9">
    <source>
        <dbReference type="EMBL" id="KAL3805971.1"/>
    </source>
</evidence>
<dbReference type="PANTHER" id="PTHR16318:SF0">
    <property type="entry name" value="GAMMA-SECRETASE SUBUNIT PEN-2"/>
    <property type="match status" value="1"/>
</dbReference>
<evidence type="ECO:0000256" key="5">
    <source>
        <dbReference type="ARBA" id="ARBA00022989"/>
    </source>
</evidence>
<protein>
    <recommendedName>
        <fullName evidence="11">Gamma-secretase subunit PEN-2</fullName>
    </recommendedName>
</protein>
<sequence>MAESNDKMKEEILRARRMFFAGCFGLPWLWICNALYFRLRVFGPLVMVDYWPGKSPPESDSAYSGGGDGEGRSDANGNGGGGGGGGDDGQQRTLEEQLERQMERKELEKWVKRSTRGALVVVTLFVAWIVTFQVNKEHFGPKWFVMDQTDAEVSGW</sequence>
<name>A0ABD3R4C8_9STRA</name>
<proteinExistence type="inferred from homology"/>
<dbReference type="GO" id="GO:0016020">
    <property type="term" value="C:membrane"/>
    <property type="evidence" value="ECO:0007669"/>
    <property type="project" value="UniProtKB-SubCell"/>
</dbReference>
<dbReference type="PANTHER" id="PTHR16318">
    <property type="entry name" value="GAMMA-SECRETASE SUBUNIT PEN-2"/>
    <property type="match status" value="1"/>
</dbReference>
<feature type="compositionally biased region" description="Basic and acidic residues" evidence="7">
    <location>
        <begin position="89"/>
        <end position="98"/>
    </location>
</feature>
<organism evidence="9 10">
    <name type="scientific">Stephanodiscus triporus</name>
    <dbReference type="NCBI Taxonomy" id="2934178"/>
    <lineage>
        <taxon>Eukaryota</taxon>
        <taxon>Sar</taxon>
        <taxon>Stramenopiles</taxon>
        <taxon>Ochrophyta</taxon>
        <taxon>Bacillariophyta</taxon>
        <taxon>Coscinodiscophyceae</taxon>
        <taxon>Thalassiosirophycidae</taxon>
        <taxon>Stephanodiscales</taxon>
        <taxon>Stephanodiscaceae</taxon>
        <taxon>Stephanodiscus</taxon>
    </lineage>
</organism>
<feature type="compositionally biased region" description="Gly residues" evidence="7">
    <location>
        <begin position="77"/>
        <end position="88"/>
    </location>
</feature>
<keyword evidence="4" id="KW-0914">Notch signaling pathway</keyword>
<comment type="similarity">
    <text evidence="2">Belongs to the PEN-2 family.</text>
</comment>
<evidence type="ECO:0000256" key="4">
    <source>
        <dbReference type="ARBA" id="ARBA00022976"/>
    </source>
</evidence>
<keyword evidence="3 8" id="KW-0812">Transmembrane</keyword>
<evidence type="ECO:0008006" key="11">
    <source>
        <dbReference type="Google" id="ProtNLM"/>
    </source>
</evidence>
<gene>
    <name evidence="9" type="ORF">ACHAW5_002507</name>
</gene>
<evidence type="ECO:0000256" key="8">
    <source>
        <dbReference type="SAM" id="Phobius"/>
    </source>
</evidence>
<dbReference type="Proteomes" id="UP001530315">
    <property type="component" value="Unassembled WGS sequence"/>
</dbReference>
<feature type="transmembrane region" description="Helical" evidence="8">
    <location>
        <begin position="18"/>
        <end position="37"/>
    </location>
</feature>
<evidence type="ECO:0000256" key="3">
    <source>
        <dbReference type="ARBA" id="ARBA00022692"/>
    </source>
</evidence>
<dbReference type="AlphaFoldDB" id="A0ABD3R4C8"/>
<keyword evidence="5 8" id="KW-1133">Transmembrane helix</keyword>
<dbReference type="EMBL" id="JALLAZ020000008">
    <property type="protein sequence ID" value="KAL3805971.1"/>
    <property type="molecule type" value="Genomic_DNA"/>
</dbReference>
<dbReference type="GO" id="GO:0007219">
    <property type="term" value="P:Notch signaling pathway"/>
    <property type="evidence" value="ECO:0007669"/>
    <property type="project" value="UniProtKB-KW"/>
</dbReference>
<feature type="region of interest" description="Disordered" evidence="7">
    <location>
        <begin position="56"/>
        <end position="98"/>
    </location>
</feature>